<reference evidence="1" key="1">
    <citation type="journal article" date="2015" name="Nature">
        <title>Complex archaea that bridge the gap between prokaryotes and eukaryotes.</title>
        <authorList>
            <person name="Spang A."/>
            <person name="Saw J.H."/>
            <person name="Jorgensen S.L."/>
            <person name="Zaremba-Niedzwiedzka K."/>
            <person name="Martijn J."/>
            <person name="Lind A.E."/>
            <person name="van Eijk R."/>
            <person name="Schleper C."/>
            <person name="Guy L."/>
            <person name="Ettema T.J."/>
        </authorList>
    </citation>
    <scope>NUCLEOTIDE SEQUENCE</scope>
</reference>
<gene>
    <name evidence="1" type="ORF">LCGC14_0358490</name>
</gene>
<dbReference type="EMBL" id="LAZR01000276">
    <property type="protein sequence ID" value="KKN77574.1"/>
    <property type="molecule type" value="Genomic_DNA"/>
</dbReference>
<protein>
    <submittedName>
        <fullName evidence="1">Uncharacterized protein</fullName>
    </submittedName>
</protein>
<evidence type="ECO:0000313" key="1">
    <source>
        <dbReference type="EMBL" id="KKN77574.1"/>
    </source>
</evidence>
<accession>A0A0F9TEC4</accession>
<sequence>MARSITEICNVGLGMVGADRIANIDTEDSPNARLCQTFYDPSVDEVLCMANWGCAKHTKIVASDATYDSTDFTHKLAYRFLFPANPYCLKVRTINNDLYDWKKEGRAIYTSQSTCEMVYTKRITDVNEFDPLLVEAISTQIAIRLTFPLQQENRLRLELIEYLERVVLPRAKTSDASEGYVDEKGKDTWQSAGGQR</sequence>
<dbReference type="AlphaFoldDB" id="A0A0F9TEC4"/>
<organism evidence="1">
    <name type="scientific">marine sediment metagenome</name>
    <dbReference type="NCBI Taxonomy" id="412755"/>
    <lineage>
        <taxon>unclassified sequences</taxon>
        <taxon>metagenomes</taxon>
        <taxon>ecological metagenomes</taxon>
    </lineage>
</organism>
<comment type="caution">
    <text evidence="1">The sequence shown here is derived from an EMBL/GenBank/DDBJ whole genome shotgun (WGS) entry which is preliminary data.</text>
</comment>
<name>A0A0F9TEC4_9ZZZZ</name>
<proteinExistence type="predicted"/>